<protein>
    <submittedName>
        <fullName evidence="1">Uncharacterized protein</fullName>
    </submittedName>
</protein>
<sequence length="129" mass="15270">MRIHEIDFKGLQLKLVGKDKDILFIKDYIAPYSQNGDIINIDKLIDEITSHKIFCYVEADTEEDFRTAIDIMYILKLNSLLINKLEYVQALFLTAYQKDDGKNKEWVESFDEFMNGSIWLNYNEKFEVL</sequence>
<name>A0A8S5S1L1_9CAUD</name>
<proteinExistence type="predicted"/>
<accession>A0A8S5S1L1</accession>
<organism evidence="1">
    <name type="scientific">Siphoviridae sp. ctCIv11</name>
    <dbReference type="NCBI Taxonomy" id="2827806"/>
    <lineage>
        <taxon>Viruses</taxon>
        <taxon>Duplodnaviria</taxon>
        <taxon>Heunggongvirae</taxon>
        <taxon>Uroviricota</taxon>
        <taxon>Caudoviricetes</taxon>
    </lineage>
</organism>
<dbReference type="EMBL" id="BK032513">
    <property type="protein sequence ID" value="DAF44878.1"/>
    <property type="molecule type" value="Genomic_DNA"/>
</dbReference>
<reference evidence="1" key="1">
    <citation type="journal article" date="2021" name="Proc. Natl. Acad. Sci. U.S.A.">
        <title>A Catalog of Tens of Thousands of Viruses from Human Metagenomes Reveals Hidden Associations with Chronic Diseases.</title>
        <authorList>
            <person name="Tisza M.J."/>
            <person name="Buck C.B."/>
        </authorList>
    </citation>
    <scope>NUCLEOTIDE SEQUENCE</scope>
    <source>
        <strain evidence="1">CtCIv11</strain>
    </source>
</reference>
<evidence type="ECO:0000313" key="1">
    <source>
        <dbReference type="EMBL" id="DAF44878.1"/>
    </source>
</evidence>